<dbReference type="EMBL" id="CAJVPY010013312">
    <property type="protein sequence ID" value="CAG8739771.1"/>
    <property type="molecule type" value="Genomic_DNA"/>
</dbReference>
<dbReference type="AlphaFoldDB" id="A0A9N9IKI9"/>
<gene>
    <name evidence="1" type="ORF">DERYTH_LOCUS15896</name>
</gene>
<dbReference type="Proteomes" id="UP000789405">
    <property type="component" value="Unassembled WGS sequence"/>
</dbReference>
<protein>
    <submittedName>
        <fullName evidence="1">20172_t:CDS:1</fullName>
    </submittedName>
</protein>
<organism evidence="1 2">
    <name type="scientific">Dentiscutata erythropus</name>
    <dbReference type="NCBI Taxonomy" id="1348616"/>
    <lineage>
        <taxon>Eukaryota</taxon>
        <taxon>Fungi</taxon>
        <taxon>Fungi incertae sedis</taxon>
        <taxon>Mucoromycota</taxon>
        <taxon>Glomeromycotina</taxon>
        <taxon>Glomeromycetes</taxon>
        <taxon>Diversisporales</taxon>
        <taxon>Gigasporaceae</taxon>
        <taxon>Dentiscutata</taxon>
    </lineage>
</organism>
<dbReference type="OrthoDB" id="10526010at2759"/>
<evidence type="ECO:0000313" key="1">
    <source>
        <dbReference type="EMBL" id="CAG8739771.1"/>
    </source>
</evidence>
<proteinExistence type="predicted"/>
<keyword evidence="2" id="KW-1185">Reference proteome</keyword>
<name>A0A9N9IKI9_9GLOM</name>
<comment type="caution">
    <text evidence="1">The sequence shown here is derived from an EMBL/GenBank/DDBJ whole genome shotgun (WGS) entry which is preliminary data.</text>
</comment>
<reference evidence="1" key="1">
    <citation type="submission" date="2021-06" db="EMBL/GenBank/DDBJ databases">
        <authorList>
            <person name="Kallberg Y."/>
            <person name="Tangrot J."/>
            <person name="Rosling A."/>
        </authorList>
    </citation>
    <scope>NUCLEOTIDE SEQUENCE</scope>
    <source>
        <strain evidence="1">MA453B</strain>
    </source>
</reference>
<evidence type="ECO:0000313" key="2">
    <source>
        <dbReference type="Proteomes" id="UP000789405"/>
    </source>
</evidence>
<accession>A0A9N9IKI9</accession>
<sequence>MFIYSKLEKDINEIKKVLKRLSKSDVSKDNAVSESLGRSTKVIKEKPKNRNELQPMSKQKLISEIDVIISGFDESEASNLEKTWILQKRTFVRNVLPKLMKALKVQFEYTNSEAILDDTAYHSDEISKMDEELYQEKIKQGIRDKKEDKKHYIVKVLDLPWRSNK</sequence>
<feature type="non-terminal residue" evidence="1">
    <location>
        <position position="1"/>
    </location>
</feature>